<keyword evidence="17" id="KW-1185">Reference proteome</keyword>
<evidence type="ECO:0000256" key="5">
    <source>
        <dbReference type="ARBA" id="ARBA00022523"/>
    </source>
</evidence>
<protein>
    <recommendedName>
        <fullName evidence="14">Germin-like protein</fullName>
    </recommendedName>
</protein>
<feature type="binding site" evidence="12">
    <location>
        <position position="120"/>
    </location>
    <ligand>
        <name>Mn(2+)</name>
        <dbReference type="ChEBI" id="CHEBI:29035"/>
    </ligand>
</feature>
<keyword evidence="9 13" id="KW-1015">Disulfide bond</keyword>
<dbReference type="PROSITE" id="PS00725">
    <property type="entry name" value="GERMIN"/>
    <property type="match status" value="1"/>
</dbReference>
<evidence type="ECO:0000256" key="12">
    <source>
        <dbReference type="PIRSR" id="PIRSR601929-2"/>
    </source>
</evidence>
<comment type="function">
    <text evidence="1">May play a role in plant defense. Probably has no oxalate oxidase activity even if the active site is conserved.</text>
</comment>
<evidence type="ECO:0000256" key="10">
    <source>
        <dbReference type="ARBA" id="ARBA00023211"/>
    </source>
</evidence>
<comment type="subunit">
    <text evidence="4">Oligomer (believed to be a pentamer but probably hexamer).</text>
</comment>
<evidence type="ECO:0000259" key="15">
    <source>
        <dbReference type="SMART" id="SM00835"/>
    </source>
</evidence>
<evidence type="ECO:0000256" key="9">
    <source>
        <dbReference type="ARBA" id="ARBA00023157"/>
    </source>
</evidence>
<dbReference type="CDD" id="cd02241">
    <property type="entry name" value="cupin_OxOx"/>
    <property type="match status" value="1"/>
</dbReference>
<keyword evidence="6 14" id="KW-0964">Secreted</keyword>
<gene>
    <name evidence="16" type="ORF">Taro_005963</name>
</gene>
<evidence type="ECO:0000256" key="3">
    <source>
        <dbReference type="ARBA" id="ARBA00007456"/>
    </source>
</evidence>
<feature type="binding site" evidence="12">
    <location>
        <position position="122"/>
    </location>
    <ligand>
        <name>Mn(2+)</name>
        <dbReference type="ChEBI" id="CHEBI:29035"/>
    </ligand>
</feature>
<feature type="disulfide bond" evidence="13">
    <location>
        <begin position="40"/>
        <end position="58"/>
    </location>
</feature>
<dbReference type="GO" id="GO:0048046">
    <property type="term" value="C:apoplast"/>
    <property type="evidence" value="ECO:0007669"/>
    <property type="project" value="UniProtKB-SubCell"/>
</dbReference>
<dbReference type="OrthoDB" id="1921208at2759"/>
<keyword evidence="5 14" id="KW-0052">Apoplast</keyword>
<evidence type="ECO:0000256" key="7">
    <source>
        <dbReference type="ARBA" id="ARBA00022723"/>
    </source>
</evidence>
<evidence type="ECO:0000256" key="13">
    <source>
        <dbReference type="PIRSR" id="PIRSR601929-3"/>
    </source>
</evidence>
<dbReference type="GO" id="GO:0010497">
    <property type="term" value="P:plasmodesmata-mediated intercellular transport"/>
    <property type="evidence" value="ECO:0007669"/>
    <property type="project" value="UniProtKB-ARBA"/>
</dbReference>
<feature type="signal peptide" evidence="14">
    <location>
        <begin position="1"/>
        <end position="31"/>
    </location>
</feature>
<keyword evidence="10 11" id="KW-0464">Manganese</keyword>
<evidence type="ECO:0000256" key="14">
    <source>
        <dbReference type="RuleBase" id="RU366015"/>
    </source>
</evidence>
<keyword evidence="7 11" id="KW-0479">Metal-binding</keyword>
<evidence type="ECO:0000256" key="6">
    <source>
        <dbReference type="ARBA" id="ARBA00022525"/>
    </source>
</evidence>
<comment type="similarity">
    <text evidence="3 14">Belongs to the germin family.</text>
</comment>
<dbReference type="GO" id="GO:0009506">
    <property type="term" value="C:plasmodesma"/>
    <property type="evidence" value="ECO:0007669"/>
    <property type="project" value="UniProtKB-ARBA"/>
</dbReference>
<feature type="binding site" evidence="12">
    <location>
        <position position="127"/>
    </location>
    <ligand>
        <name>Mn(2+)</name>
        <dbReference type="ChEBI" id="CHEBI:29035"/>
    </ligand>
</feature>
<feature type="binding site" evidence="12">
    <location>
        <position position="166"/>
    </location>
    <ligand>
        <name>Mn(2+)</name>
        <dbReference type="ChEBI" id="CHEBI:29035"/>
    </ligand>
</feature>
<organism evidence="16 17">
    <name type="scientific">Colocasia esculenta</name>
    <name type="common">Wild taro</name>
    <name type="synonym">Arum esculentum</name>
    <dbReference type="NCBI Taxonomy" id="4460"/>
    <lineage>
        <taxon>Eukaryota</taxon>
        <taxon>Viridiplantae</taxon>
        <taxon>Streptophyta</taxon>
        <taxon>Embryophyta</taxon>
        <taxon>Tracheophyta</taxon>
        <taxon>Spermatophyta</taxon>
        <taxon>Magnoliopsida</taxon>
        <taxon>Liliopsida</taxon>
        <taxon>Araceae</taxon>
        <taxon>Aroideae</taxon>
        <taxon>Colocasieae</taxon>
        <taxon>Colocasia</taxon>
    </lineage>
</organism>
<evidence type="ECO:0000256" key="11">
    <source>
        <dbReference type="PIRSR" id="PIRSR601929-1"/>
    </source>
</evidence>
<dbReference type="AlphaFoldDB" id="A0A843TZC6"/>
<reference evidence="16" key="1">
    <citation type="submission" date="2017-07" db="EMBL/GenBank/DDBJ databases">
        <title>Taro Niue Genome Assembly and Annotation.</title>
        <authorList>
            <person name="Atibalentja N."/>
            <person name="Keating K."/>
            <person name="Fields C.J."/>
        </authorList>
    </citation>
    <scope>NUCLEOTIDE SEQUENCE</scope>
    <source>
        <strain evidence="16">Niue_2</strain>
        <tissue evidence="16">Leaf</tissue>
    </source>
</reference>
<sequence length="260" mass="27065">MRCCGCSHLDGHLSFLFLLLFVTSLQRASHADDAPVQDTCPAAPHAEKPHVFINGLPCKNPNNISASDFKSSGLARAGSTTNFLRSSDAILTAAQFPGLNTLGLGVGRTDLGPGGLVLPHSHPRASEMLYVTRGAVVAGFVDTAGRLFKAIVSEGGVFVFPRGLIHFCVNTRCDRAATAVSVFNSQNPGRAGVADGVLVSAAAVAEKIMSWLVGLAGLTGTGYVSGNGTVGGCFGDVISLEELDHRIAAMNGRDLCEERL</sequence>
<evidence type="ECO:0000256" key="8">
    <source>
        <dbReference type="ARBA" id="ARBA00022729"/>
    </source>
</evidence>
<dbReference type="Gene3D" id="2.60.120.10">
    <property type="entry name" value="Jelly Rolls"/>
    <property type="match status" value="1"/>
</dbReference>
<dbReference type="FunFam" id="2.60.120.10:FF:000025">
    <property type="entry name" value="germin-like protein subfamily 2 member 1"/>
    <property type="match status" value="1"/>
</dbReference>
<dbReference type="PRINTS" id="PR00325">
    <property type="entry name" value="GERMIN"/>
</dbReference>
<evidence type="ECO:0000256" key="4">
    <source>
        <dbReference type="ARBA" id="ARBA00011268"/>
    </source>
</evidence>
<keyword evidence="8 14" id="KW-0732">Signal</keyword>
<dbReference type="InterPro" id="IPR006045">
    <property type="entry name" value="Cupin_1"/>
</dbReference>
<feature type="binding site" evidence="11">
    <location>
        <position position="122"/>
    </location>
    <ligand>
        <name>oxalate</name>
        <dbReference type="ChEBI" id="CHEBI:30623"/>
    </ligand>
</feature>
<dbReference type="PANTHER" id="PTHR31238">
    <property type="entry name" value="GERMIN-LIKE PROTEIN SUBFAMILY 3 MEMBER 3"/>
    <property type="match status" value="1"/>
</dbReference>
<comment type="caution">
    <text evidence="16">The sequence shown here is derived from an EMBL/GenBank/DDBJ whole genome shotgun (WGS) entry which is preliminary data.</text>
</comment>
<feature type="binding site" evidence="11">
    <location>
        <position position="127"/>
    </location>
    <ligand>
        <name>oxalate</name>
        <dbReference type="ChEBI" id="CHEBI:30623"/>
    </ligand>
</feature>
<proteinExistence type="inferred from homology"/>
<dbReference type="InterPro" id="IPR014710">
    <property type="entry name" value="RmlC-like_jellyroll"/>
</dbReference>
<comment type="subcellular location">
    <subcellularLocation>
        <location evidence="2 14">Secreted</location>
        <location evidence="2 14">Extracellular space</location>
        <location evidence="2 14">Apoplast</location>
    </subcellularLocation>
</comment>
<evidence type="ECO:0000313" key="16">
    <source>
        <dbReference type="EMBL" id="MQL73609.1"/>
    </source>
</evidence>
<evidence type="ECO:0000256" key="2">
    <source>
        <dbReference type="ARBA" id="ARBA00004271"/>
    </source>
</evidence>
<dbReference type="SUPFAM" id="SSF51182">
    <property type="entry name" value="RmlC-like cupins"/>
    <property type="match status" value="1"/>
</dbReference>
<feature type="domain" description="Cupin type-1" evidence="15">
    <location>
        <begin position="81"/>
        <end position="205"/>
    </location>
</feature>
<evidence type="ECO:0000313" key="17">
    <source>
        <dbReference type="Proteomes" id="UP000652761"/>
    </source>
</evidence>
<dbReference type="Proteomes" id="UP000652761">
    <property type="component" value="Unassembled WGS sequence"/>
</dbReference>
<dbReference type="EMBL" id="NMUH01000174">
    <property type="protein sequence ID" value="MQL73609.1"/>
    <property type="molecule type" value="Genomic_DNA"/>
</dbReference>
<dbReference type="GO" id="GO:0030145">
    <property type="term" value="F:manganese ion binding"/>
    <property type="evidence" value="ECO:0007669"/>
    <property type="project" value="UniProtKB-UniRule"/>
</dbReference>
<dbReference type="SMART" id="SM00835">
    <property type="entry name" value="Cupin_1"/>
    <property type="match status" value="1"/>
</dbReference>
<dbReference type="InterPro" id="IPR011051">
    <property type="entry name" value="RmlC_Cupin_sf"/>
</dbReference>
<name>A0A843TZC6_COLES</name>
<evidence type="ECO:0000256" key="1">
    <source>
        <dbReference type="ARBA" id="ARBA00003629"/>
    </source>
</evidence>
<dbReference type="InterPro" id="IPR001929">
    <property type="entry name" value="Germin"/>
</dbReference>
<dbReference type="Pfam" id="PF00190">
    <property type="entry name" value="Cupin_1"/>
    <property type="match status" value="1"/>
</dbReference>
<dbReference type="InterPro" id="IPR019780">
    <property type="entry name" value="Germin_Mn-BS"/>
</dbReference>
<dbReference type="GO" id="GO:2000280">
    <property type="term" value="P:regulation of root development"/>
    <property type="evidence" value="ECO:0007669"/>
    <property type="project" value="UniProtKB-ARBA"/>
</dbReference>
<feature type="chain" id="PRO_5033106266" description="Germin-like protein" evidence="14">
    <location>
        <begin position="32"/>
        <end position="260"/>
    </location>
</feature>
<accession>A0A843TZC6</accession>